<reference evidence="1" key="1">
    <citation type="submission" date="2015-09" db="EMBL/GenBank/DDBJ databases">
        <title>Draft Genome Sequences of Two Novel Amoeba-resistant Intranuclear Bacteria, Candidatus Berkiella cookevillensis and Candidatus Berkiella aquae.</title>
        <authorList>
            <person name="Mehari Y.T."/>
            <person name="Arivett B.A."/>
            <person name="Farone A.L."/>
            <person name="Gunderson J.H."/>
            <person name="Farone M.B."/>
        </authorList>
    </citation>
    <scope>NUCLEOTIDE SEQUENCE [LARGE SCALE GENOMIC DNA]</scope>
    <source>
        <strain evidence="1">CC99</strain>
    </source>
</reference>
<organism evidence="1">
    <name type="scientific">Candidatus Berkiella cookevillensis</name>
    <dbReference type="NCBI Taxonomy" id="437022"/>
    <lineage>
        <taxon>Bacteria</taxon>
        <taxon>Pseudomonadati</taxon>
        <taxon>Pseudomonadota</taxon>
        <taxon>Gammaproteobacteria</taxon>
        <taxon>Candidatus Berkiellales</taxon>
        <taxon>Candidatus Berkiellaceae</taxon>
        <taxon>Candidatus Berkiella</taxon>
    </lineage>
</organism>
<evidence type="ECO:0000313" key="1">
    <source>
        <dbReference type="EMBL" id="KRG18210.1"/>
    </source>
</evidence>
<comment type="caution">
    <text evidence="1">The sequence shown here is derived from an EMBL/GenBank/DDBJ whole genome shotgun (WGS) entry which is preliminary data.</text>
</comment>
<dbReference type="Proteomes" id="UP000051494">
    <property type="component" value="Unassembled WGS sequence"/>
</dbReference>
<reference evidence="2" key="2">
    <citation type="journal article" date="2016" name="Genome Announc.">
        <title>Draft Genome Sequences of Two Novel Amoeba-Resistant Intranuclear Bacteria, 'Candidatus Berkiella cookevillensis' and 'Candidatus Berkiella aquae'.</title>
        <authorList>
            <person name="Mehari Y.T."/>
            <person name="Arivett B.A."/>
            <person name="Farone A.L."/>
            <person name="Gunderson J.H."/>
            <person name="Farone M.B."/>
        </authorList>
    </citation>
    <scope>NUCLEOTIDE SEQUENCE</scope>
    <source>
        <strain evidence="2">CC99</strain>
    </source>
</reference>
<gene>
    <name evidence="2" type="ORF">CC99x_006960</name>
    <name evidence="1" type="ORF">CC99x_01652</name>
</gene>
<name>A0A0Q9YKV2_9GAMM</name>
<protein>
    <recommendedName>
        <fullName evidence="4">Lipoprotein</fullName>
    </recommendedName>
</protein>
<dbReference type="RefSeq" id="WP_057624740.1">
    <property type="nucleotide sequence ID" value="NZ_LKHV02000001.1"/>
</dbReference>
<evidence type="ECO:0000313" key="2">
    <source>
        <dbReference type="EMBL" id="MCS5708645.1"/>
    </source>
</evidence>
<keyword evidence="3" id="KW-1185">Reference proteome</keyword>
<accession>A0A0Q9YKV2</accession>
<dbReference type="PROSITE" id="PS51257">
    <property type="entry name" value="PROKAR_LIPOPROTEIN"/>
    <property type="match status" value="1"/>
</dbReference>
<evidence type="ECO:0000313" key="3">
    <source>
        <dbReference type="Proteomes" id="UP000051494"/>
    </source>
</evidence>
<dbReference type="EMBL" id="LKHV01000008">
    <property type="protein sequence ID" value="KRG18210.1"/>
    <property type="molecule type" value="Genomic_DNA"/>
</dbReference>
<sequence length="132" mass="14292">MIRNIILLFTLVALTGCATIFTGSTSNVQLRVVDAQTNTLLDNVTCSITDNEGMVYLVNSNPGNVIANKGKGVLRVDCQKPGYVQQNMGISQNINGVTFINVLFWPGFIVDALTGTIHKYPAQATIQMKKEG</sequence>
<reference evidence="2" key="3">
    <citation type="submission" date="2021-06" db="EMBL/GenBank/DDBJ databases">
        <title>Genomic Description and Analysis of Intracellular Bacteria, Candidatus Berkiella cookevillensis and Candidatus Berkiella aquae.</title>
        <authorList>
            <person name="Kidane D.T."/>
            <person name="Mehari Y.T."/>
            <person name="Rice F.C."/>
            <person name="Arivett B.A."/>
            <person name="Farone A.L."/>
            <person name="Berk S.G."/>
            <person name="Farone M.B."/>
        </authorList>
    </citation>
    <scope>NUCLEOTIDE SEQUENCE</scope>
    <source>
        <strain evidence="2">CC99</strain>
    </source>
</reference>
<dbReference type="AlphaFoldDB" id="A0A0Q9YKV2"/>
<dbReference type="EMBL" id="LKHV02000001">
    <property type="protein sequence ID" value="MCS5708645.1"/>
    <property type="molecule type" value="Genomic_DNA"/>
</dbReference>
<dbReference type="OrthoDB" id="9801841at2"/>
<proteinExistence type="predicted"/>
<evidence type="ECO:0008006" key="4">
    <source>
        <dbReference type="Google" id="ProtNLM"/>
    </source>
</evidence>